<accession>A0A2A6FAQ4</accession>
<comment type="caution">
    <text evidence="13">The sequence shown here is derived from an EMBL/GenBank/DDBJ whole genome shotgun (WGS) entry which is preliminary data.</text>
</comment>
<reference evidence="13 14" key="1">
    <citation type="submission" date="2017-09" db="EMBL/GenBank/DDBJ databases">
        <title>Mesorhizobum sanjuanii sp. nov. isolated from nodules of Lotus tenuis in saline-alkaline lowlands of Flooding Pampa.</title>
        <authorList>
            <person name="Sannazzaro A.I."/>
            <person name="Torres Tejerizo G.A."/>
            <person name="Fontana F."/>
            <person name="Cumpa Velazquez L.M."/>
            <person name="Hansen L."/>
            <person name="Pistorio M."/>
            <person name="Estrella M.J."/>
        </authorList>
    </citation>
    <scope>NUCLEOTIDE SEQUENCE [LARGE SCALE GENOMIC DNA]</scope>
    <source>
        <strain evidence="13 14">BSA136</strain>
    </source>
</reference>
<dbReference type="Proteomes" id="UP000219182">
    <property type="component" value="Unassembled WGS sequence"/>
</dbReference>
<dbReference type="Gene3D" id="3.40.225.10">
    <property type="entry name" value="Class II aldolase/adducin N-terminal domain"/>
    <property type="match status" value="1"/>
</dbReference>
<evidence type="ECO:0000256" key="5">
    <source>
        <dbReference type="ARBA" id="ARBA00023239"/>
    </source>
</evidence>
<dbReference type="GO" id="GO:0016832">
    <property type="term" value="F:aldehyde-lyase activity"/>
    <property type="evidence" value="ECO:0007669"/>
    <property type="project" value="InterPro"/>
</dbReference>
<evidence type="ECO:0000313" key="14">
    <source>
        <dbReference type="Proteomes" id="UP000219182"/>
    </source>
</evidence>
<dbReference type="FunFam" id="3.40.225.10:FF:000008">
    <property type="entry name" value="Sugar aldolase"/>
    <property type="match status" value="1"/>
</dbReference>
<evidence type="ECO:0000313" key="13">
    <source>
        <dbReference type="EMBL" id="PDQ19040.1"/>
    </source>
</evidence>
<evidence type="ECO:0000256" key="11">
    <source>
        <dbReference type="ARBA" id="ARBA00048603"/>
    </source>
</evidence>
<name>A0A2A6FAQ4_9HYPH</name>
<evidence type="ECO:0000256" key="7">
    <source>
        <dbReference type="ARBA" id="ARBA00044745"/>
    </source>
</evidence>
<dbReference type="EC" id="4.1.1.104" evidence="8"/>
<comment type="function">
    <text evidence="7">Catalyzes the decarboxylation of 3-oxo-tetronate 4-phosphate to dihydroxyacetone phosphate (DHAP) and CO(2).</text>
</comment>
<comment type="catalytic activity">
    <reaction evidence="10">
        <text>3-dehydro-4-O-phospho-D-erythronate + H(+) = dihydroxyacetone phosphate + CO2</text>
        <dbReference type="Rhea" id="RHEA:52416"/>
        <dbReference type="ChEBI" id="CHEBI:15378"/>
        <dbReference type="ChEBI" id="CHEBI:16526"/>
        <dbReference type="ChEBI" id="CHEBI:57642"/>
        <dbReference type="ChEBI" id="CHEBI:136593"/>
        <dbReference type="EC" id="4.1.1.104"/>
    </reaction>
</comment>
<protein>
    <recommendedName>
        <fullName evidence="9">3-oxo-tetronate 4-phosphate decarboxylase</fullName>
        <ecNumber evidence="8">4.1.1.104</ecNumber>
    </recommendedName>
</protein>
<dbReference type="RefSeq" id="WP_097575756.1">
    <property type="nucleotide sequence ID" value="NZ_NWQG01000155.1"/>
</dbReference>
<evidence type="ECO:0000256" key="6">
    <source>
        <dbReference type="ARBA" id="ARBA00023277"/>
    </source>
</evidence>
<dbReference type="NCBIfam" id="NF043034">
    <property type="entry name" value="OxoTetrPhDc"/>
    <property type="match status" value="1"/>
</dbReference>
<dbReference type="Pfam" id="PF00596">
    <property type="entry name" value="Aldolase_II"/>
    <property type="match status" value="1"/>
</dbReference>
<dbReference type="PANTHER" id="PTHR22789:SF0">
    <property type="entry name" value="3-OXO-TETRONATE 4-PHOSPHATE DECARBOXYLASE-RELATED"/>
    <property type="match status" value="1"/>
</dbReference>
<dbReference type="NCBIfam" id="NF006000">
    <property type="entry name" value="PRK08130.1"/>
    <property type="match status" value="1"/>
</dbReference>
<sequence>MTLEERQLRDEFCRWGESLFMRGYTAGSSGNLSARLVDGFLVTPTNSCLGYLEPGRLSKLDTQGIAVSGDAPTKEIPLHMAFYEARPQAAGVVHLHSTYATALSCLEETDQDDAIPPITPYVVMRVGRVPLLPYTHPGSADVRPLVLAKAQDHAAVLLANHGPVVSGRSFHDAVFAAEELEETAKLVFLTKRLRVRRLDERVVAELQQRRQK</sequence>
<evidence type="ECO:0000256" key="8">
    <source>
        <dbReference type="ARBA" id="ARBA00044772"/>
    </source>
</evidence>
<dbReference type="GO" id="GO:0005829">
    <property type="term" value="C:cytosol"/>
    <property type="evidence" value="ECO:0007669"/>
    <property type="project" value="TreeGrafter"/>
</dbReference>
<dbReference type="PANTHER" id="PTHR22789">
    <property type="entry name" value="FUCULOSE PHOSPHATE ALDOLASE"/>
    <property type="match status" value="1"/>
</dbReference>
<evidence type="ECO:0000259" key="12">
    <source>
        <dbReference type="SMART" id="SM01007"/>
    </source>
</evidence>
<gene>
    <name evidence="13" type="ORF">CN311_21720</name>
</gene>
<evidence type="ECO:0000256" key="3">
    <source>
        <dbReference type="ARBA" id="ARBA00022723"/>
    </source>
</evidence>
<keyword evidence="4" id="KW-0862">Zinc</keyword>
<comment type="cofactor">
    <cofactor evidence="1">
        <name>Zn(2+)</name>
        <dbReference type="ChEBI" id="CHEBI:29105"/>
    </cofactor>
</comment>
<dbReference type="InterPro" id="IPR036409">
    <property type="entry name" value="Aldolase_II/adducin_N_sf"/>
</dbReference>
<feature type="domain" description="Class II aldolase/adducin N-terminal" evidence="12">
    <location>
        <begin position="10"/>
        <end position="188"/>
    </location>
</feature>
<evidence type="ECO:0000256" key="2">
    <source>
        <dbReference type="ARBA" id="ARBA00010037"/>
    </source>
</evidence>
<keyword evidence="5" id="KW-0456">Lyase</keyword>
<dbReference type="GO" id="GO:0019323">
    <property type="term" value="P:pentose catabolic process"/>
    <property type="evidence" value="ECO:0007669"/>
    <property type="project" value="InterPro"/>
</dbReference>
<keyword evidence="3" id="KW-0479">Metal-binding</keyword>
<dbReference type="EMBL" id="NWQG01000155">
    <property type="protein sequence ID" value="PDQ19040.1"/>
    <property type="molecule type" value="Genomic_DNA"/>
</dbReference>
<evidence type="ECO:0000256" key="9">
    <source>
        <dbReference type="ARBA" id="ARBA00044803"/>
    </source>
</evidence>
<dbReference type="SUPFAM" id="SSF53639">
    <property type="entry name" value="AraD/HMP-PK domain-like"/>
    <property type="match status" value="1"/>
</dbReference>
<organism evidence="13 14">
    <name type="scientific">Mesorhizobium sanjuanii</name>
    <dbReference type="NCBI Taxonomy" id="2037900"/>
    <lineage>
        <taxon>Bacteria</taxon>
        <taxon>Pseudomonadati</taxon>
        <taxon>Pseudomonadota</taxon>
        <taxon>Alphaproteobacteria</taxon>
        <taxon>Hyphomicrobiales</taxon>
        <taxon>Phyllobacteriaceae</taxon>
        <taxon>Mesorhizobium</taxon>
    </lineage>
</organism>
<dbReference type="AlphaFoldDB" id="A0A2A6FAQ4"/>
<dbReference type="InterPro" id="IPR001303">
    <property type="entry name" value="Aldolase_II/adducin_N"/>
</dbReference>
<evidence type="ECO:0000256" key="4">
    <source>
        <dbReference type="ARBA" id="ARBA00022833"/>
    </source>
</evidence>
<dbReference type="SMART" id="SM01007">
    <property type="entry name" value="Aldolase_II"/>
    <property type="match status" value="1"/>
</dbReference>
<dbReference type="InterPro" id="IPR050013">
    <property type="entry name" value="OtnC"/>
</dbReference>
<evidence type="ECO:0000256" key="1">
    <source>
        <dbReference type="ARBA" id="ARBA00001947"/>
    </source>
</evidence>
<keyword evidence="6" id="KW-0119">Carbohydrate metabolism</keyword>
<comment type="similarity">
    <text evidence="2">Belongs to the aldolase class II family. AraD/FucA subfamily.</text>
</comment>
<evidence type="ECO:0000256" key="10">
    <source>
        <dbReference type="ARBA" id="ARBA00047520"/>
    </source>
</evidence>
<comment type="catalytic activity">
    <reaction evidence="11">
        <text>3-dehydro-4-O-phospho-L-erythronate + H(+) = dihydroxyacetone phosphate + CO2</text>
        <dbReference type="Rhea" id="RHEA:52404"/>
        <dbReference type="ChEBI" id="CHEBI:15378"/>
        <dbReference type="ChEBI" id="CHEBI:16526"/>
        <dbReference type="ChEBI" id="CHEBI:57642"/>
        <dbReference type="ChEBI" id="CHEBI:136592"/>
        <dbReference type="EC" id="4.1.1.104"/>
    </reaction>
</comment>
<proteinExistence type="inferred from homology"/>
<keyword evidence="14" id="KW-1185">Reference proteome</keyword>
<dbReference type="InterPro" id="IPR050197">
    <property type="entry name" value="Aldolase_class_II_sugar_metab"/>
</dbReference>
<dbReference type="GO" id="GO:0046872">
    <property type="term" value="F:metal ion binding"/>
    <property type="evidence" value="ECO:0007669"/>
    <property type="project" value="UniProtKB-KW"/>
</dbReference>